<name>A0A3N9TAM6_9VIBR</name>
<dbReference type="OrthoDB" id="5876863at2"/>
<organism evidence="1 2">
    <name type="scientific">Vibrio viridaestus</name>
    <dbReference type="NCBI Taxonomy" id="2487322"/>
    <lineage>
        <taxon>Bacteria</taxon>
        <taxon>Pseudomonadati</taxon>
        <taxon>Pseudomonadota</taxon>
        <taxon>Gammaproteobacteria</taxon>
        <taxon>Vibrionales</taxon>
        <taxon>Vibrionaceae</taxon>
        <taxon>Vibrio</taxon>
    </lineage>
</organism>
<dbReference type="AlphaFoldDB" id="A0A3N9TAM6"/>
<dbReference type="EMBL" id="RJVQ01000015">
    <property type="protein sequence ID" value="RQW61168.1"/>
    <property type="molecule type" value="Genomic_DNA"/>
</dbReference>
<proteinExistence type="predicted"/>
<protein>
    <submittedName>
        <fullName evidence="1">Uncharacterized protein</fullName>
    </submittedName>
</protein>
<accession>A0A3N9TAM6</accession>
<gene>
    <name evidence="1" type="ORF">EES38_20545</name>
</gene>
<comment type="caution">
    <text evidence="1">The sequence shown here is derived from an EMBL/GenBank/DDBJ whole genome shotgun (WGS) entry which is preliminary data.</text>
</comment>
<reference evidence="1 2" key="1">
    <citation type="submission" date="2018-11" db="EMBL/GenBank/DDBJ databases">
        <title>Vibrio LJC006 sp. nov., isolated from seawater during the bloom of the enteromorpha.</title>
        <authorList>
            <person name="Liang J."/>
        </authorList>
    </citation>
    <scope>NUCLEOTIDE SEQUENCE [LARGE SCALE GENOMIC DNA]</scope>
    <source>
        <strain evidence="1 2">LJC006</strain>
    </source>
</reference>
<evidence type="ECO:0000313" key="2">
    <source>
        <dbReference type="Proteomes" id="UP000281112"/>
    </source>
</evidence>
<sequence>MNYNAMTVHCASLCLDVINQNQFFNYSESDIFGFQHEVKQLIKERLQSSTYRMTNEDEIVKALAEGVINVLLHYRRHIRGYSTEFILGSIQSQLIDLCMDDIYRRNTYGTNG</sequence>
<dbReference type="Proteomes" id="UP000281112">
    <property type="component" value="Unassembled WGS sequence"/>
</dbReference>
<keyword evidence="2" id="KW-1185">Reference proteome</keyword>
<evidence type="ECO:0000313" key="1">
    <source>
        <dbReference type="EMBL" id="RQW61168.1"/>
    </source>
</evidence>
<dbReference type="RefSeq" id="WP_124939088.1">
    <property type="nucleotide sequence ID" value="NZ_RJVQ01000015.1"/>
</dbReference>